<protein>
    <submittedName>
        <fullName evidence="10">MMPL family transporter</fullName>
    </submittedName>
</protein>
<keyword evidence="3 8" id="KW-0812">Transmembrane</keyword>
<dbReference type="InterPro" id="IPR050545">
    <property type="entry name" value="Mycobact_MmpL"/>
</dbReference>
<evidence type="ECO:0000256" key="3">
    <source>
        <dbReference type="ARBA" id="ARBA00022692"/>
    </source>
</evidence>
<feature type="transmembrane region" description="Helical" evidence="8">
    <location>
        <begin position="655"/>
        <end position="676"/>
    </location>
</feature>
<gene>
    <name evidence="10" type="ORF">ACFO3F_07145</name>
</gene>
<evidence type="ECO:0000256" key="1">
    <source>
        <dbReference type="ARBA" id="ARBA00004651"/>
    </source>
</evidence>
<dbReference type="PANTHER" id="PTHR33406">
    <property type="entry name" value="MEMBRANE PROTEIN MJ1562-RELATED"/>
    <property type="match status" value="1"/>
</dbReference>
<feature type="transmembrane region" description="Helical" evidence="8">
    <location>
        <begin position="338"/>
        <end position="360"/>
    </location>
</feature>
<feature type="compositionally biased region" description="Basic and acidic residues" evidence="7">
    <location>
        <begin position="835"/>
        <end position="844"/>
    </location>
</feature>
<dbReference type="EMBL" id="JBHSGF010000004">
    <property type="protein sequence ID" value="MFC4555019.1"/>
    <property type="molecule type" value="Genomic_DNA"/>
</dbReference>
<evidence type="ECO:0000256" key="6">
    <source>
        <dbReference type="SAM" id="Coils"/>
    </source>
</evidence>
<feature type="domain" description="SSD" evidence="9">
    <location>
        <begin position="315"/>
        <end position="440"/>
    </location>
</feature>
<evidence type="ECO:0000256" key="5">
    <source>
        <dbReference type="ARBA" id="ARBA00023136"/>
    </source>
</evidence>
<name>A0ABV9DAG0_9MICO</name>
<dbReference type="PANTHER" id="PTHR33406:SF13">
    <property type="entry name" value="MEMBRANE PROTEIN YDFJ"/>
    <property type="match status" value="1"/>
</dbReference>
<dbReference type="PROSITE" id="PS50156">
    <property type="entry name" value="SSD"/>
    <property type="match status" value="1"/>
</dbReference>
<feature type="transmembrane region" description="Helical" evidence="8">
    <location>
        <begin position="418"/>
        <end position="441"/>
    </location>
</feature>
<keyword evidence="6" id="KW-0175">Coiled coil</keyword>
<feature type="transmembrane region" description="Helical" evidence="8">
    <location>
        <begin position="629"/>
        <end position="648"/>
    </location>
</feature>
<evidence type="ECO:0000259" key="9">
    <source>
        <dbReference type="PROSITE" id="PS50156"/>
    </source>
</evidence>
<organism evidence="10 11">
    <name type="scientific">Georgenia faecalis</name>
    <dbReference type="NCBI Taxonomy" id="2483799"/>
    <lineage>
        <taxon>Bacteria</taxon>
        <taxon>Bacillati</taxon>
        <taxon>Actinomycetota</taxon>
        <taxon>Actinomycetes</taxon>
        <taxon>Micrococcales</taxon>
        <taxon>Bogoriellaceae</taxon>
        <taxon>Georgenia</taxon>
    </lineage>
</organism>
<feature type="coiled-coil region" evidence="6">
    <location>
        <begin position="117"/>
        <end position="213"/>
    </location>
</feature>
<dbReference type="Gene3D" id="1.20.1640.10">
    <property type="entry name" value="Multidrug efflux transporter AcrB transmembrane domain"/>
    <property type="match status" value="2"/>
</dbReference>
<feature type="region of interest" description="Disordered" evidence="7">
    <location>
        <begin position="822"/>
        <end position="844"/>
    </location>
</feature>
<feature type="transmembrane region" description="Helical" evidence="8">
    <location>
        <begin position="740"/>
        <end position="764"/>
    </location>
</feature>
<dbReference type="Proteomes" id="UP001595955">
    <property type="component" value="Unassembled WGS sequence"/>
</dbReference>
<evidence type="ECO:0000256" key="4">
    <source>
        <dbReference type="ARBA" id="ARBA00022989"/>
    </source>
</evidence>
<feature type="transmembrane region" description="Helical" evidence="8">
    <location>
        <begin position="312"/>
        <end position="332"/>
    </location>
</feature>
<evidence type="ECO:0000256" key="7">
    <source>
        <dbReference type="SAM" id="MobiDB-lite"/>
    </source>
</evidence>
<dbReference type="InterPro" id="IPR001036">
    <property type="entry name" value="Acrflvin-R"/>
</dbReference>
<evidence type="ECO:0000256" key="2">
    <source>
        <dbReference type="ARBA" id="ARBA00022475"/>
    </source>
</evidence>
<accession>A0ABV9DAG0</accession>
<feature type="transmembrane region" description="Helical" evidence="8">
    <location>
        <begin position="468"/>
        <end position="490"/>
    </location>
</feature>
<dbReference type="InterPro" id="IPR000731">
    <property type="entry name" value="SSD"/>
</dbReference>
<keyword evidence="11" id="KW-1185">Reference proteome</keyword>
<comment type="subcellular location">
    <subcellularLocation>
        <location evidence="1">Cell membrane</location>
        <topology evidence="1">Multi-pass membrane protein</topology>
    </subcellularLocation>
</comment>
<evidence type="ECO:0000313" key="10">
    <source>
        <dbReference type="EMBL" id="MFC4555019.1"/>
    </source>
</evidence>
<keyword evidence="5 8" id="KW-0472">Membrane</keyword>
<feature type="transmembrane region" description="Helical" evidence="8">
    <location>
        <begin position="696"/>
        <end position="719"/>
    </location>
</feature>
<feature type="transmembrane region" description="Helical" evidence="8">
    <location>
        <begin position="285"/>
        <end position="305"/>
    </location>
</feature>
<feature type="transmembrane region" description="Helical" evidence="8">
    <location>
        <begin position="381"/>
        <end position="406"/>
    </location>
</feature>
<sequence>MAELLYRLGRFSARRAWIVVTAWLVALVASGGAFVAFGGTLSTAIDIPGTPTAQVTERLQEQFPEASGGSGTVVLHTEDGKEFTAEQQTALADVFEKVGEVDGVTAVVNPFEVQAQLADQEAQIAEGREQIEAGRAQIEAGWRQLDAAQAELDTAQEQLDAAVAQAEAAGMIEQARPQLDAQQAQLDAARGQLDAQTTELEAATAELETGSDELELGASQLRLASDLRTVSQDGSAATAVVQFEDSLYEVPAETKEEVAAVFADNPVDGVEADLTAELTQTITNIAGVAEIVGIVVAAAVLIVMLGTLIAAGLPIISAFVGIGVAALGTMALSGTVDMISVTPILGLMLGLAVGIDYSLFILNRHRRQLREGLELHESIGLATGTSGNAVVFAGLTVLIALLALNITGIDFLGLMGTVAAACVAIAVLVAVTLTPALLGLAGQRVLPRKHRGARGAARPAPARREMSTGGAIGTLLAGVVALAVIAIPALDMRLGLPDGSAEPVDSTQYRAYKVVEEQFGAGQNGPLLVVADLPEGLDEAEATGAQVEIGEELFALADVVAVAPIGMSEDRSLAAFQVIPAEGPSSESTEELVRELRDLTVPDQPDVTLGVAGAASGNIDISQKLADAMPLYLGVVIGLSLIILVVVFRSLLVPLIATGGFVLSVFAALGGVTAIYQWGWLGGIFGVHDPGPVLSFLPTLLIGILFGLAMDYQLFLVSGMREAYVHGTPAREAVLEGRRAGRAVVTAAAIIMFSVFGGFVFSHMAMIRPIGFGLAFGVLVDAFVVRMLIVPAVMHLVGEKAWWLPRWLDRILPNVDVEGSALERRHPNGETGGEPAREREVAPA</sequence>
<dbReference type="RefSeq" id="WP_122824024.1">
    <property type="nucleotide sequence ID" value="NZ_CP033325.1"/>
</dbReference>
<dbReference type="SUPFAM" id="SSF82866">
    <property type="entry name" value="Multidrug efflux transporter AcrB transmembrane domain"/>
    <property type="match status" value="2"/>
</dbReference>
<dbReference type="PRINTS" id="PR00702">
    <property type="entry name" value="ACRIFLAVINRP"/>
</dbReference>
<evidence type="ECO:0000256" key="8">
    <source>
        <dbReference type="SAM" id="Phobius"/>
    </source>
</evidence>
<keyword evidence="4 8" id="KW-1133">Transmembrane helix</keyword>
<feature type="transmembrane region" description="Helical" evidence="8">
    <location>
        <begin position="770"/>
        <end position="797"/>
    </location>
</feature>
<dbReference type="InterPro" id="IPR004869">
    <property type="entry name" value="MMPL_dom"/>
</dbReference>
<comment type="caution">
    <text evidence="10">The sequence shown here is derived from an EMBL/GenBank/DDBJ whole genome shotgun (WGS) entry which is preliminary data.</text>
</comment>
<dbReference type="Pfam" id="PF03176">
    <property type="entry name" value="MMPL"/>
    <property type="match status" value="2"/>
</dbReference>
<keyword evidence="2" id="KW-1003">Cell membrane</keyword>
<proteinExistence type="predicted"/>
<reference evidence="11" key="1">
    <citation type="journal article" date="2019" name="Int. J. Syst. Evol. Microbiol.">
        <title>The Global Catalogue of Microorganisms (GCM) 10K type strain sequencing project: providing services to taxonomists for standard genome sequencing and annotation.</title>
        <authorList>
            <consortium name="The Broad Institute Genomics Platform"/>
            <consortium name="The Broad Institute Genome Sequencing Center for Infectious Disease"/>
            <person name="Wu L."/>
            <person name="Ma J."/>
        </authorList>
    </citation>
    <scope>NUCLEOTIDE SEQUENCE [LARGE SCALE GENOMIC DNA]</scope>
    <source>
        <strain evidence="11">JCM 3369</strain>
    </source>
</reference>
<evidence type="ECO:0000313" key="11">
    <source>
        <dbReference type="Proteomes" id="UP001595955"/>
    </source>
</evidence>